<sequence length="93" mass="10354">DGQDIDGLPTEGVEITCFHLDGSHFMIYTPSDPLLFVAVKDGNGQLQIADDVSNLSHFMIGIVYDFSILFYKLYEGFDFIHNHRSKIASLGAN</sequence>
<dbReference type="AlphaFoldDB" id="A0A067F216"/>
<organism evidence="1 2">
    <name type="scientific">Citrus sinensis</name>
    <name type="common">Sweet orange</name>
    <name type="synonym">Citrus aurantium var. sinensis</name>
    <dbReference type="NCBI Taxonomy" id="2711"/>
    <lineage>
        <taxon>Eukaryota</taxon>
        <taxon>Viridiplantae</taxon>
        <taxon>Streptophyta</taxon>
        <taxon>Embryophyta</taxon>
        <taxon>Tracheophyta</taxon>
        <taxon>Spermatophyta</taxon>
        <taxon>Magnoliopsida</taxon>
        <taxon>eudicotyledons</taxon>
        <taxon>Gunneridae</taxon>
        <taxon>Pentapetalae</taxon>
        <taxon>rosids</taxon>
        <taxon>malvids</taxon>
        <taxon>Sapindales</taxon>
        <taxon>Rutaceae</taxon>
        <taxon>Aurantioideae</taxon>
        <taxon>Citrus</taxon>
    </lineage>
</organism>
<proteinExistence type="predicted"/>
<dbReference type="EMBL" id="KK784961">
    <property type="protein sequence ID" value="KDO57542.1"/>
    <property type="molecule type" value="Genomic_DNA"/>
</dbReference>
<dbReference type="Pfam" id="PF12527">
    <property type="entry name" value="DUF3727"/>
    <property type="match status" value="1"/>
</dbReference>
<dbReference type="InterPro" id="IPR022203">
    <property type="entry name" value="DUF3727"/>
</dbReference>
<gene>
    <name evidence="1" type="ORF">CISIN_1g0207702mg</name>
</gene>
<protein>
    <submittedName>
        <fullName evidence="1">Uncharacterized protein</fullName>
    </submittedName>
</protein>
<name>A0A067F216_CITSI</name>
<accession>A0A067F216</accession>
<dbReference type="PANTHER" id="PTHR36061:SF3">
    <property type="entry name" value="OS04G0692200 PROTEIN"/>
    <property type="match status" value="1"/>
</dbReference>
<dbReference type="STRING" id="2711.A0A067F216"/>
<evidence type="ECO:0000313" key="2">
    <source>
        <dbReference type="Proteomes" id="UP000027120"/>
    </source>
</evidence>
<keyword evidence="2" id="KW-1185">Reference proteome</keyword>
<feature type="non-terminal residue" evidence="1">
    <location>
        <position position="1"/>
    </location>
</feature>
<reference evidence="1 2" key="1">
    <citation type="submission" date="2014-04" db="EMBL/GenBank/DDBJ databases">
        <authorList>
            <consortium name="International Citrus Genome Consortium"/>
            <person name="Gmitter F."/>
            <person name="Chen C."/>
            <person name="Farmerie W."/>
            <person name="Harkins T."/>
            <person name="Desany B."/>
            <person name="Mohiuddin M."/>
            <person name="Kodira C."/>
            <person name="Borodovsky M."/>
            <person name="Lomsadze A."/>
            <person name="Burns P."/>
            <person name="Jenkins J."/>
            <person name="Prochnik S."/>
            <person name="Shu S."/>
            <person name="Chapman J."/>
            <person name="Pitluck S."/>
            <person name="Schmutz J."/>
            <person name="Rokhsar D."/>
        </authorList>
    </citation>
    <scope>NUCLEOTIDE SEQUENCE</scope>
</reference>
<evidence type="ECO:0000313" key="1">
    <source>
        <dbReference type="EMBL" id="KDO57542.1"/>
    </source>
</evidence>
<dbReference type="PANTHER" id="PTHR36061">
    <property type="match status" value="1"/>
</dbReference>
<dbReference type="Proteomes" id="UP000027120">
    <property type="component" value="Unassembled WGS sequence"/>
</dbReference>